<evidence type="ECO:0000256" key="2">
    <source>
        <dbReference type="ARBA" id="ARBA00022692"/>
    </source>
</evidence>
<feature type="transmembrane region" description="Helical" evidence="5">
    <location>
        <begin position="12"/>
        <end position="30"/>
    </location>
</feature>
<dbReference type="PANTHER" id="PTHR46726">
    <property type="entry name" value="TWO PORE CHANNEL 3"/>
    <property type="match status" value="1"/>
</dbReference>
<dbReference type="Gene3D" id="1.20.120.350">
    <property type="entry name" value="Voltage-gated potassium channels. Chain C"/>
    <property type="match status" value="1"/>
</dbReference>
<evidence type="ECO:0000256" key="5">
    <source>
        <dbReference type="SAM" id="Phobius"/>
    </source>
</evidence>
<dbReference type="InterPro" id="IPR011992">
    <property type="entry name" value="EF-hand-dom_pair"/>
</dbReference>
<dbReference type="Pfam" id="PF00520">
    <property type="entry name" value="Ion_trans"/>
    <property type="match status" value="1"/>
</dbReference>
<name>A0A812MN08_9DINO</name>
<dbReference type="AlphaFoldDB" id="A0A812MN08"/>
<feature type="transmembrane region" description="Helical" evidence="5">
    <location>
        <begin position="50"/>
        <end position="75"/>
    </location>
</feature>
<dbReference type="SUPFAM" id="SSF81324">
    <property type="entry name" value="Voltage-gated potassium channels"/>
    <property type="match status" value="1"/>
</dbReference>
<accession>A0A812MN08</accession>
<evidence type="ECO:0000256" key="3">
    <source>
        <dbReference type="ARBA" id="ARBA00022989"/>
    </source>
</evidence>
<keyword evidence="3 5" id="KW-1133">Transmembrane helix</keyword>
<dbReference type="SUPFAM" id="SSF47473">
    <property type="entry name" value="EF-hand"/>
    <property type="match status" value="1"/>
</dbReference>
<dbReference type="GO" id="GO:0016020">
    <property type="term" value="C:membrane"/>
    <property type="evidence" value="ECO:0007669"/>
    <property type="project" value="UniProtKB-SubCell"/>
</dbReference>
<sequence>MLTRLKAGLDYFAGILVLLNSLVLLIQFEMEGRIVGLSVGLSDGPAWEEVIPALQIVDIVFVFIFLVEWLIRIAVERWAFLKDYANLFDTMLVMSGLVDMYINLAFVGDTTASKSIVILRLMRAMKSFRAIRMVRSLRFFRGLRVLVKACQCFLPSLCWSMVLLMIFMAMGALMLGNLLQSFVDDDEQNIDDRQWIWTHYGTAYRALYTLFEITFAGNWPTNTRPVLEKVSHGFAIFFICYITLVVFAIIRVISAVFLKDTLDAAQNDAEALVVDKIHKKAEFVVKLEGIFNAIDDTGSGIISEERLTTILANPKVAAYFQTMDIDIHEGKALFHVLNHGEDGVSLDEFIDGILKCKGPARAIDQVAMHAELKQLDYKLTRHWEF</sequence>
<evidence type="ECO:0000313" key="7">
    <source>
        <dbReference type="EMBL" id="CAE7271772.1"/>
    </source>
</evidence>
<comment type="subcellular location">
    <subcellularLocation>
        <location evidence="1">Membrane</location>
        <topology evidence="1">Multi-pass membrane protein</topology>
    </subcellularLocation>
</comment>
<evidence type="ECO:0000256" key="1">
    <source>
        <dbReference type="ARBA" id="ARBA00004141"/>
    </source>
</evidence>
<keyword evidence="2 5" id="KW-0812">Transmembrane</keyword>
<organism evidence="7 8">
    <name type="scientific">Symbiodinium natans</name>
    <dbReference type="NCBI Taxonomy" id="878477"/>
    <lineage>
        <taxon>Eukaryota</taxon>
        <taxon>Sar</taxon>
        <taxon>Alveolata</taxon>
        <taxon>Dinophyceae</taxon>
        <taxon>Suessiales</taxon>
        <taxon>Symbiodiniaceae</taxon>
        <taxon>Symbiodinium</taxon>
    </lineage>
</organism>
<reference evidence="7" key="1">
    <citation type="submission" date="2021-02" db="EMBL/GenBank/DDBJ databases">
        <authorList>
            <person name="Dougan E. K."/>
            <person name="Rhodes N."/>
            <person name="Thang M."/>
            <person name="Chan C."/>
        </authorList>
    </citation>
    <scope>NUCLEOTIDE SEQUENCE</scope>
</reference>
<gene>
    <name evidence="7" type="primary">Scn11a</name>
    <name evidence="7" type="ORF">SNAT2548_LOCUS14424</name>
</gene>
<dbReference type="OrthoDB" id="433235at2759"/>
<dbReference type="Gene3D" id="1.10.287.70">
    <property type="match status" value="1"/>
</dbReference>
<feature type="transmembrane region" description="Helical" evidence="5">
    <location>
        <begin position="152"/>
        <end position="175"/>
    </location>
</feature>
<dbReference type="InterPro" id="IPR027359">
    <property type="entry name" value="Volt_channel_dom_sf"/>
</dbReference>
<dbReference type="InterPro" id="IPR005821">
    <property type="entry name" value="Ion_trans_dom"/>
</dbReference>
<evidence type="ECO:0000313" key="8">
    <source>
        <dbReference type="Proteomes" id="UP000604046"/>
    </source>
</evidence>
<evidence type="ECO:0000259" key="6">
    <source>
        <dbReference type="Pfam" id="PF00520"/>
    </source>
</evidence>
<dbReference type="GO" id="GO:0005216">
    <property type="term" value="F:monoatomic ion channel activity"/>
    <property type="evidence" value="ECO:0007669"/>
    <property type="project" value="InterPro"/>
</dbReference>
<dbReference type="Proteomes" id="UP000604046">
    <property type="component" value="Unassembled WGS sequence"/>
</dbReference>
<proteinExistence type="predicted"/>
<feature type="transmembrane region" description="Helical" evidence="5">
    <location>
        <begin position="234"/>
        <end position="258"/>
    </location>
</feature>
<dbReference type="PANTHER" id="PTHR46726:SF1">
    <property type="entry name" value="TWO-PORE CALCIUM CHANNEL 3"/>
    <property type="match status" value="1"/>
</dbReference>
<comment type="caution">
    <text evidence="7">The sequence shown here is derived from an EMBL/GenBank/DDBJ whole genome shotgun (WGS) entry which is preliminary data.</text>
</comment>
<keyword evidence="8" id="KW-1185">Reference proteome</keyword>
<evidence type="ECO:0000256" key="4">
    <source>
        <dbReference type="ARBA" id="ARBA00023136"/>
    </source>
</evidence>
<keyword evidence="4 5" id="KW-0472">Membrane</keyword>
<feature type="domain" description="Ion transport" evidence="6">
    <location>
        <begin position="10"/>
        <end position="258"/>
    </location>
</feature>
<dbReference type="EMBL" id="CAJNDS010001668">
    <property type="protein sequence ID" value="CAE7271772.1"/>
    <property type="molecule type" value="Genomic_DNA"/>
</dbReference>
<protein>
    <submittedName>
        <fullName evidence="7">Scn11a protein</fullName>
    </submittedName>
</protein>